<evidence type="ECO:0000256" key="11">
    <source>
        <dbReference type="RuleBase" id="RU361138"/>
    </source>
</evidence>
<dbReference type="Pfam" id="PF00198">
    <property type="entry name" value="2-oxoacid_dh"/>
    <property type="match status" value="1"/>
</dbReference>
<dbReference type="GO" id="GO:0045252">
    <property type="term" value="C:oxoglutarate dehydrogenase complex"/>
    <property type="evidence" value="ECO:0007669"/>
    <property type="project" value="UniProtKB-UniRule"/>
</dbReference>
<dbReference type="InterPro" id="IPR050537">
    <property type="entry name" value="2-oxoacid_dehydrogenase"/>
</dbReference>
<evidence type="ECO:0000256" key="7">
    <source>
        <dbReference type="ARBA" id="ARBA00022679"/>
    </source>
</evidence>
<dbReference type="Pfam" id="PF00364">
    <property type="entry name" value="Biotin_lipoyl"/>
    <property type="match status" value="1"/>
</dbReference>
<evidence type="ECO:0000256" key="1">
    <source>
        <dbReference type="ARBA" id="ARBA00004052"/>
    </source>
</evidence>
<dbReference type="EMBL" id="FOQD01000021">
    <property type="protein sequence ID" value="SFJ47421.1"/>
    <property type="molecule type" value="Genomic_DNA"/>
</dbReference>
<dbReference type="PANTHER" id="PTHR43416:SF5">
    <property type="entry name" value="DIHYDROLIPOYLLYSINE-RESIDUE SUCCINYLTRANSFERASE COMPONENT OF 2-OXOGLUTARATE DEHYDROGENASE COMPLEX, MITOCHONDRIAL"/>
    <property type="match status" value="1"/>
</dbReference>
<feature type="domain" description="Lipoyl-binding" evidence="13">
    <location>
        <begin position="2"/>
        <end position="77"/>
    </location>
</feature>
<reference evidence="16" key="1">
    <citation type="submission" date="2016-10" db="EMBL/GenBank/DDBJ databases">
        <authorList>
            <person name="Varghese N."/>
            <person name="Submissions S."/>
        </authorList>
    </citation>
    <scope>NUCLEOTIDE SEQUENCE [LARGE SCALE GENOMIC DNA]</scope>
    <source>
        <strain evidence="16">DSM 26348</strain>
    </source>
</reference>
<dbReference type="RefSeq" id="WP_092056096.1">
    <property type="nucleotide sequence ID" value="NZ_FOQD01000021.1"/>
</dbReference>
<dbReference type="InterPro" id="IPR000089">
    <property type="entry name" value="Biotin_lipoyl"/>
</dbReference>
<dbReference type="InterPro" id="IPR004167">
    <property type="entry name" value="PSBD"/>
</dbReference>
<evidence type="ECO:0000259" key="14">
    <source>
        <dbReference type="PROSITE" id="PS51826"/>
    </source>
</evidence>
<feature type="domain" description="Peripheral subunit-binding (PSBD)" evidence="14">
    <location>
        <begin position="123"/>
        <end position="160"/>
    </location>
</feature>
<evidence type="ECO:0000256" key="2">
    <source>
        <dbReference type="ARBA" id="ARBA00005145"/>
    </source>
</evidence>
<dbReference type="InterPro" id="IPR023213">
    <property type="entry name" value="CAT-like_dom_sf"/>
</dbReference>
<keyword evidence="16" id="KW-1185">Reference proteome</keyword>
<evidence type="ECO:0000256" key="6">
    <source>
        <dbReference type="ARBA" id="ARBA00022532"/>
    </source>
</evidence>
<dbReference type="InterPro" id="IPR001078">
    <property type="entry name" value="2-oxoacid_DH_actylTfrase"/>
</dbReference>
<dbReference type="GO" id="GO:0006099">
    <property type="term" value="P:tricarboxylic acid cycle"/>
    <property type="evidence" value="ECO:0007669"/>
    <property type="project" value="UniProtKB-UniRule"/>
</dbReference>
<keyword evidence="9 11" id="KW-0012">Acyltransferase</keyword>
<protein>
    <recommendedName>
        <fullName evidence="5 11">Dihydrolipoyllysine-residue succinyltransferase component of 2-oxoglutarate dehydrogenase complex</fullName>
        <ecNumber evidence="4 11">2.3.1.61</ecNumber>
    </recommendedName>
    <alternativeName>
        <fullName evidence="11">2-oxoglutarate dehydrogenase complex component E2</fullName>
    </alternativeName>
</protein>
<feature type="compositionally biased region" description="Low complexity" evidence="12">
    <location>
        <begin position="159"/>
        <end position="177"/>
    </location>
</feature>
<comment type="similarity">
    <text evidence="3 11">Belongs to the 2-oxoacid dehydrogenase family.</text>
</comment>
<dbReference type="GO" id="GO:0033512">
    <property type="term" value="P:L-lysine catabolic process to acetyl-CoA via saccharopine"/>
    <property type="evidence" value="ECO:0007669"/>
    <property type="project" value="UniProtKB-UniRule"/>
</dbReference>
<dbReference type="NCBIfam" id="TIGR01347">
    <property type="entry name" value="sucB"/>
    <property type="match status" value="1"/>
</dbReference>
<evidence type="ECO:0000256" key="9">
    <source>
        <dbReference type="ARBA" id="ARBA00023315"/>
    </source>
</evidence>
<dbReference type="Gene3D" id="3.30.559.10">
    <property type="entry name" value="Chloramphenicol acetyltransferase-like domain"/>
    <property type="match status" value="1"/>
</dbReference>
<dbReference type="InterPro" id="IPR011053">
    <property type="entry name" value="Single_hybrid_motif"/>
</dbReference>
<dbReference type="STRING" id="1576369.SAMN05421753_12154"/>
<dbReference type="PROSITE" id="PS50968">
    <property type="entry name" value="BIOTINYL_LIPOYL"/>
    <property type="match status" value="1"/>
</dbReference>
<evidence type="ECO:0000313" key="16">
    <source>
        <dbReference type="Proteomes" id="UP000199518"/>
    </source>
</evidence>
<evidence type="ECO:0000256" key="8">
    <source>
        <dbReference type="ARBA" id="ARBA00022823"/>
    </source>
</evidence>
<dbReference type="GO" id="GO:0004149">
    <property type="term" value="F:dihydrolipoyllysine-residue succinyltransferase activity"/>
    <property type="evidence" value="ECO:0007669"/>
    <property type="project" value="UniProtKB-UniRule"/>
</dbReference>
<proteinExistence type="inferred from homology"/>
<evidence type="ECO:0000256" key="4">
    <source>
        <dbReference type="ARBA" id="ARBA00012945"/>
    </source>
</evidence>
<keyword evidence="6 11" id="KW-0816">Tricarboxylic acid cycle</keyword>
<sequence>MSVEIKIPSVGESISEVFIGEWYVKEGTWVDVDTNLVGLETDKATFDVPAPQAGVLKSISKKAGESAAVGETVAILEPGEKSGGGDGAPEKAAAPAEKSAPAPKAEAAAKSEPAPSKPAAGGHVMPAAARVAAQNQVNPSQVSGTGPGGRVLKEDVQQALSKPAASAPAKTSAPAVKTEIAGREERRVPMSPIRQTIARRLVEAQHNAALLTTFNECDMSGVKELRETYQDSFQKKYGIKLGFMSFFVKAVVEALNQYPQVGAQIEGNQLVYRNYCDIGVAIGGGKGLVVPVLRNVERMSFAEIELAIVAYAQKAKENKISLEDLEGGIFTITNGGVYGSLLSTPIVNPPQSGVLGMHGIFERPIALNGQVVIRPMMYVALTYDHRVVDGREAVSFLRRIKETIEEPTRLILEI</sequence>
<dbReference type="GO" id="GO:0005829">
    <property type="term" value="C:cytosol"/>
    <property type="evidence" value="ECO:0007669"/>
    <property type="project" value="TreeGrafter"/>
</dbReference>
<comment type="catalytic activity">
    <reaction evidence="10 11">
        <text>N(6)-[(R)-dihydrolipoyl]-L-lysyl-[protein] + succinyl-CoA = N(6)-[(R)-S(8)-succinyldihydrolipoyl]-L-lysyl-[protein] + CoA</text>
        <dbReference type="Rhea" id="RHEA:15213"/>
        <dbReference type="Rhea" id="RHEA-COMP:10475"/>
        <dbReference type="Rhea" id="RHEA-COMP:20092"/>
        <dbReference type="ChEBI" id="CHEBI:57287"/>
        <dbReference type="ChEBI" id="CHEBI:57292"/>
        <dbReference type="ChEBI" id="CHEBI:83100"/>
        <dbReference type="ChEBI" id="CHEBI:83120"/>
        <dbReference type="EC" id="2.3.1.61"/>
    </reaction>
</comment>
<feature type="region of interest" description="Disordered" evidence="12">
    <location>
        <begin position="75"/>
        <end position="124"/>
    </location>
</feature>
<comment type="cofactor">
    <cofactor evidence="11">
        <name>(R)-lipoate</name>
        <dbReference type="ChEBI" id="CHEBI:83088"/>
    </cofactor>
    <text evidence="11">Binds 1 lipoyl cofactor covalently.</text>
</comment>
<dbReference type="Pfam" id="PF02817">
    <property type="entry name" value="E3_binding"/>
    <property type="match status" value="1"/>
</dbReference>
<dbReference type="SUPFAM" id="SSF47005">
    <property type="entry name" value="Peripheral subunit-binding domain of 2-oxo acid dehydrogenase complex"/>
    <property type="match status" value="1"/>
</dbReference>
<evidence type="ECO:0000313" key="15">
    <source>
        <dbReference type="EMBL" id="SFJ47421.1"/>
    </source>
</evidence>
<keyword evidence="7 11" id="KW-0808">Transferase</keyword>
<dbReference type="EC" id="2.3.1.61" evidence="4 11"/>
<dbReference type="NCBIfam" id="NF004309">
    <property type="entry name" value="PRK05704.1"/>
    <property type="match status" value="1"/>
</dbReference>
<dbReference type="InterPro" id="IPR003016">
    <property type="entry name" value="2-oxoA_DH_lipoyl-BS"/>
</dbReference>
<dbReference type="Proteomes" id="UP000199518">
    <property type="component" value="Unassembled WGS sequence"/>
</dbReference>
<evidence type="ECO:0000256" key="3">
    <source>
        <dbReference type="ARBA" id="ARBA00007317"/>
    </source>
</evidence>
<dbReference type="AlphaFoldDB" id="A0A1I3RQ73"/>
<comment type="pathway">
    <text evidence="2 11">Amino-acid degradation; L-lysine degradation via saccharopine pathway; glutaryl-CoA from L-lysine: step 6/6.</text>
</comment>
<dbReference type="PROSITE" id="PS00189">
    <property type="entry name" value="LIPOYL"/>
    <property type="match status" value="1"/>
</dbReference>
<dbReference type="InterPro" id="IPR006255">
    <property type="entry name" value="SucB"/>
</dbReference>
<dbReference type="OrthoDB" id="9805770at2"/>
<evidence type="ECO:0000256" key="10">
    <source>
        <dbReference type="ARBA" id="ARBA00052761"/>
    </source>
</evidence>
<dbReference type="SUPFAM" id="SSF51230">
    <property type="entry name" value="Single hybrid motif"/>
    <property type="match status" value="1"/>
</dbReference>
<dbReference type="CDD" id="cd06849">
    <property type="entry name" value="lipoyl_domain"/>
    <property type="match status" value="1"/>
</dbReference>
<comment type="function">
    <text evidence="1 11">E2 component of the 2-oxoglutarate dehydrogenase (OGDH) complex which catalyzes the second step in the conversion of 2-oxoglutarate to succinyl-CoA and CO(2).</text>
</comment>
<evidence type="ECO:0000256" key="12">
    <source>
        <dbReference type="SAM" id="MobiDB-lite"/>
    </source>
</evidence>
<dbReference type="SUPFAM" id="SSF52777">
    <property type="entry name" value="CoA-dependent acyltransferases"/>
    <property type="match status" value="1"/>
</dbReference>
<gene>
    <name evidence="15" type="ORF">SAMN05421753_12154</name>
</gene>
<accession>A0A1I3RQ73</accession>
<feature type="compositionally biased region" description="Low complexity" evidence="12">
    <location>
        <begin position="90"/>
        <end position="124"/>
    </location>
</feature>
<dbReference type="InterPro" id="IPR036625">
    <property type="entry name" value="E3-bd_dom_sf"/>
</dbReference>
<evidence type="ECO:0000259" key="13">
    <source>
        <dbReference type="PROSITE" id="PS50968"/>
    </source>
</evidence>
<feature type="region of interest" description="Disordered" evidence="12">
    <location>
        <begin position="157"/>
        <end position="184"/>
    </location>
</feature>
<evidence type="ECO:0000256" key="5">
    <source>
        <dbReference type="ARBA" id="ARBA00019511"/>
    </source>
</evidence>
<keyword evidence="8 11" id="KW-0450">Lipoyl</keyword>
<dbReference type="Gene3D" id="4.10.320.10">
    <property type="entry name" value="E3-binding domain"/>
    <property type="match status" value="1"/>
</dbReference>
<dbReference type="PANTHER" id="PTHR43416">
    <property type="entry name" value="DIHYDROLIPOYLLYSINE-RESIDUE SUCCINYLTRANSFERASE COMPONENT OF 2-OXOGLUTARATE DEHYDROGENASE COMPLEX, MITOCHONDRIAL-RELATED"/>
    <property type="match status" value="1"/>
</dbReference>
<name>A0A1I3RQ73_9PLAN</name>
<dbReference type="PROSITE" id="PS51826">
    <property type="entry name" value="PSBD"/>
    <property type="match status" value="1"/>
</dbReference>
<dbReference type="UniPathway" id="UPA00868">
    <property type="reaction ID" value="UER00840"/>
</dbReference>
<organism evidence="15 16">
    <name type="scientific">Planctomicrobium piriforme</name>
    <dbReference type="NCBI Taxonomy" id="1576369"/>
    <lineage>
        <taxon>Bacteria</taxon>
        <taxon>Pseudomonadati</taxon>
        <taxon>Planctomycetota</taxon>
        <taxon>Planctomycetia</taxon>
        <taxon>Planctomycetales</taxon>
        <taxon>Planctomycetaceae</taxon>
        <taxon>Planctomicrobium</taxon>
    </lineage>
</organism>
<dbReference type="Gene3D" id="2.40.50.100">
    <property type="match status" value="1"/>
</dbReference>